<name>K7GBJ0_PELSI</name>
<dbReference type="GO" id="GO:0003730">
    <property type="term" value="F:mRNA 3'-UTR binding"/>
    <property type="evidence" value="ECO:0007669"/>
    <property type="project" value="TreeGrafter"/>
</dbReference>
<proteinExistence type="predicted"/>
<accession>K7GBJ0</accession>
<reference evidence="3" key="1">
    <citation type="submission" date="2011-10" db="EMBL/GenBank/DDBJ databases">
        <authorList>
            <consortium name="Soft-shell Turtle Genome Consortium"/>
        </authorList>
    </citation>
    <scope>NUCLEOTIDE SEQUENCE [LARGE SCALE GENOMIC DNA]</scope>
    <source>
        <strain evidence="3">Daiwa-1</strain>
    </source>
</reference>
<dbReference type="PANTHER" id="PTHR46669:SF1">
    <property type="entry name" value="LEUCINE-RICH PPR MOTIF-CONTAINING PROTEIN, MITOCHONDRIAL"/>
    <property type="match status" value="1"/>
</dbReference>
<feature type="repeat" description="PPR" evidence="1">
    <location>
        <begin position="166"/>
        <end position="200"/>
    </location>
</feature>
<dbReference type="eggNOG" id="KOG4318">
    <property type="taxonomic scope" value="Eukaryota"/>
</dbReference>
<reference evidence="2" key="3">
    <citation type="submission" date="2025-08" db="UniProtKB">
        <authorList>
            <consortium name="Ensembl"/>
        </authorList>
    </citation>
    <scope>IDENTIFICATION</scope>
</reference>
<dbReference type="GeneTree" id="ENSGT00390000016775"/>
<evidence type="ECO:0000313" key="3">
    <source>
        <dbReference type="Proteomes" id="UP000007267"/>
    </source>
</evidence>
<dbReference type="Proteomes" id="UP000007267">
    <property type="component" value="Unassembled WGS sequence"/>
</dbReference>
<dbReference type="STRING" id="13735.ENSPSIP00000017651"/>
<dbReference type="InterPro" id="IPR033490">
    <property type="entry name" value="LRP130"/>
</dbReference>
<dbReference type="PANTHER" id="PTHR46669">
    <property type="entry name" value="LEUCINE-RICH PPR MOTIF-CONTAINING PROTEIN, MITOCHONDRIAL"/>
    <property type="match status" value="1"/>
</dbReference>
<dbReference type="OMA" id="GECSKYP"/>
<dbReference type="EMBL" id="AGCU01102473">
    <property type="status" value="NOT_ANNOTATED_CDS"/>
    <property type="molecule type" value="Genomic_DNA"/>
</dbReference>
<sequence>MAALLNSARRLRPLYSRLLRLPRGAASHRPSPRAAGLAGAPGSTHLIYQARLLAVAPHQKGKVQEEPVPGIQNKQVRNFDWALNRLDTSVRRTGRITKTLLLRIFHDMCRTGTELAHMIWSKLQELGAVYDASHYNALLKVYLQNEHKFSPTEFLSQMEKAKVQPNRVTYQRLIAAYCNEGDIEGASKILGFMKVKELPITEAVFSSLVTGHARTGHLQRYGECSKYPFSDEGC</sequence>
<dbReference type="EMBL" id="AGCU01102470">
    <property type="status" value="NOT_ANNOTATED_CDS"/>
    <property type="molecule type" value="Genomic_DNA"/>
</dbReference>
<dbReference type="GO" id="GO:0070129">
    <property type="term" value="P:regulation of mitochondrial translation"/>
    <property type="evidence" value="ECO:0007669"/>
    <property type="project" value="TreeGrafter"/>
</dbReference>
<dbReference type="GO" id="GO:0005739">
    <property type="term" value="C:mitochondrion"/>
    <property type="evidence" value="ECO:0007669"/>
    <property type="project" value="TreeGrafter"/>
</dbReference>
<evidence type="ECO:0000256" key="1">
    <source>
        <dbReference type="PROSITE-ProRule" id="PRU00708"/>
    </source>
</evidence>
<evidence type="ECO:0000313" key="2">
    <source>
        <dbReference type="Ensembl" id="ENSPSIP00000017651.1"/>
    </source>
</evidence>
<dbReference type="InterPro" id="IPR011990">
    <property type="entry name" value="TPR-like_helical_dom_sf"/>
</dbReference>
<dbReference type="EMBL" id="AGCU01102471">
    <property type="status" value="NOT_ANNOTATED_CDS"/>
    <property type="molecule type" value="Genomic_DNA"/>
</dbReference>
<dbReference type="Gene3D" id="1.25.40.10">
    <property type="entry name" value="Tetratricopeptide repeat domain"/>
    <property type="match status" value="1"/>
</dbReference>
<organism evidence="2 3">
    <name type="scientific">Pelodiscus sinensis</name>
    <name type="common">Chinese softshell turtle</name>
    <name type="synonym">Trionyx sinensis</name>
    <dbReference type="NCBI Taxonomy" id="13735"/>
    <lineage>
        <taxon>Eukaryota</taxon>
        <taxon>Metazoa</taxon>
        <taxon>Chordata</taxon>
        <taxon>Craniata</taxon>
        <taxon>Vertebrata</taxon>
        <taxon>Euteleostomi</taxon>
        <taxon>Archelosauria</taxon>
        <taxon>Testudinata</taxon>
        <taxon>Testudines</taxon>
        <taxon>Cryptodira</taxon>
        <taxon>Trionychia</taxon>
        <taxon>Trionychidae</taxon>
        <taxon>Pelodiscus</taxon>
    </lineage>
</organism>
<dbReference type="Pfam" id="PF13812">
    <property type="entry name" value="PPR_3"/>
    <property type="match status" value="1"/>
</dbReference>
<dbReference type="EMBL" id="AGCU01102472">
    <property type="status" value="NOT_ANNOTATED_CDS"/>
    <property type="molecule type" value="Genomic_DNA"/>
</dbReference>
<dbReference type="InterPro" id="IPR002885">
    <property type="entry name" value="PPR_rpt"/>
</dbReference>
<dbReference type="Ensembl" id="ENSPSIT00000017730.1">
    <property type="protein sequence ID" value="ENSPSIP00000017651.1"/>
    <property type="gene ID" value="ENSPSIG00000015672.1"/>
</dbReference>
<dbReference type="GO" id="GO:0005634">
    <property type="term" value="C:nucleus"/>
    <property type="evidence" value="ECO:0007669"/>
    <property type="project" value="TreeGrafter"/>
</dbReference>
<dbReference type="PROSITE" id="PS51375">
    <property type="entry name" value="PPR"/>
    <property type="match status" value="1"/>
</dbReference>
<dbReference type="NCBIfam" id="TIGR00756">
    <property type="entry name" value="PPR"/>
    <property type="match status" value="1"/>
</dbReference>
<keyword evidence="3" id="KW-1185">Reference proteome</keyword>
<dbReference type="AlphaFoldDB" id="K7GBJ0"/>
<dbReference type="HOGENOM" id="CLU_103589_0_0_1"/>
<reference evidence="3" key="2">
    <citation type="journal article" date="2013" name="Nat. Genet.">
        <title>The draft genomes of soft-shell turtle and green sea turtle yield insights into the development and evolution of the turtle-specific body plan.</title>
        <authorList>
            <person name="Wang Z."/>
            <person name="Pascual-Anaya J."/>
            <person name="Zadissa A."/>
            <person name="Li W."/>
            <person name="Niimura Y."/>
            <person name="Huang Z."/>
            <person name="Li C."/>
            <person name="White S."/>
            <person name="Xiong Z."/>
            <person name="Fang D."/>
            <person name="Wang B."/>
            <person name="Ming Y."/>
            <person name="Chen Y."/>
            <person name="Zheng Y."/>
            <person name="Kuraku S."/>
            <person name="Pignatelli M."/>
            <person name="Herrero J."/>
            <person name="Beal K."/>
            <person name="Nozawa M."/>
            <person name="Li Q."/>
            <person name="Wang J."/>
            <person name="Zhang H."/>
            <person name="Yu L."/>
            <person name="Shigenobu S."/>
            <person name="Wang J."/>
            <person name="Liu J."/>
            <person name="Flicek P."/>
            <person name="Searle S."/>
            <person name="Wang J."/>
            <person name="Kuratani S."/>
            <person name="Yin Y."/>
            <person name="Aken B."/>
            <person name="Zhang G."/>
            <person name="Irie N."/>
        </authorList>
    </citation>
    <scope>NUCLEOTIDE SEQUENCE [LARGE SCALE GENOMIC DNA]</scope>
    <source>
        <strain evidence="3">Daiwa-1</strain>
    </source>
</reference>
<reference evidence="2" key="4">
    <citation type="submission" date="2025-09" db="UniProtKB">
        <authorList>
            <consortium name="Ensembl"/>
        </authorList>
    </citation>
    <scope>IDENTIFICATION</scope>
</reference>
<protein>
    <submittedName>
        <fullName evidence="2">Leucine-rich PPR motif-containing protein, mitochondrial-like</fullName>
    </submittedName>
</protein>